<protein>
    <submittedName>
        <fullName evidence="3">Uncharacterized protein</fullName>
    </submittedName>
</protein>
<evidence type="ECO:0000256" key="2">
    <source>
        <dbReference type="SAM" id="Phobius"/>
    </source>
</evidence>
<name>A0ABQ3AZJ3_9ACTN</name>
<keyword evidence="2" id="KW-0472">Membrane</keyword>
<evidence type="ECO:0000313" key="4">
    <source>
        <dbReference type="Proteomes" id="UP000600946"/>
    </source>
</evidence>
<feature type="region of interest" description="Disordered" evidence="1">
    <location>
        <begin position="49"/>
        <end position="70"/>
    </location>
</feature>
<keyword evidence="4" id="KW-1185">Reference proteome</keyword>
<comment type="caution">
    <text evidence="3">The sequence shown here is derived from an EMBL/GenBank/DDBJ whole genome shotgun (WGS) entry which is preliminary data.</text>
</comment>
<keyword evidence="2" id="KW-0812">Transmembrane</keyword>
<dbReference type="EMBL" id="BMUU01000030">
    <property type="protein sequence ID" value="GGY72116.1"/>
    <property type="molecule type" value="Genomic_DNA"/>
</dbReference>
<dbReference type="Proteomes" id="UP000600946">
    <property type="component" value="Unassembled WGS sequence"/>
</dbReference>
<reference evidence="4" key="1">
    <citation type="journal article" date="2019" name="Int. J. Syst. Evol. Microbiol.">
        <title>The Global Catalogue of Microorganisms (GCM) 10K type strain sequencing project: providing services to taxonomists for standard genome sequencing and annotation.</title>
        <authorList>
            <consortium name="The Broad Institute Genomics Platform"/>
            <consortium name="The Broad Institute Genome Sequencing Center for Infectious Disease"/>
            <person name="Wu L."/>
            <person name="Ma J."/>
        </authorList>
    </citation>
    <scope>NUCLEOTIDE SEQUENCE [LARGE SCALE GENOMIC DNA]</scope>
    <source>
        <strain evidence="4">JCM 4594</strain>
    </source>
</reference>
<sequence>MRPYVKADGTEVRGHVRRLPDLAGTAGGGLLLLVAVILIISFGTHGSPGTAAPASGASPGAGSPHKTEGSAVYPIKWPAWDKLQQEAAERTQQSVTYPVGQLLPVALACAPEGLLSGCEVSGGPVVGGKSGVRRASSPMLRCRATPLTNAAETLPS</sequence>
<gene>
    <name evidence="3" type="ORF">GCM10010326_77890</name>
</gene>
<organism evidence="3 4">
    <name type="scientific">Streptomyces xanthochromogenes</name>
    <dbReference type="NCBI Taxonomy" id="67384"/>
    <lineage>
        <taxon>Bacteria</taxon>
        <taxon>Bacillati</taxon>
        <taxon>Actinomycetota</taxon>
        <taxon>Actinomycetes</taxon>
        <taxon>Kitasatosporales</taxon>
        <taxon>Streptomycetaceae</taxon>
        <taxon>Streptomyces</taxon>
    </lineage>
</organism>
<feature type="compositionally biased region" description="Low complexity" evidence="1">
    <location>
        <begin position="49"/>
        <end position="64"/>
    </location>
</feature>
<proteinExistence type="predicted"/>
<evidence type="ECO:0000256" key="1">
    <source>
        <dbReference type="SAM" id="MobiDB-lite"/>
    </source>
</evidence>
<feature type="transmembrane region" description="Helical" evidence="2">
    <location>
        <begin position="21"/>
        <end position="43"/>
    </location>
</feature>
<keyword evidence="2" id="KW-1133">Transmembrane helix</keyword>
<accession>A0ABQ3AZJ3</accession>
<evidence type="ECO:0000313" key="3">
    <source>
        <dbReference type="EMBL" id="GGY72116.1"/>
    </source>
</evidence>